<protein>
    <submittedName>
        <fullName evidence="5">Uncharacterized protein</fullName>
    </submittedName>
</protein>
<dbReference type="InterPro" id="IPR032472">
    <property type="entry name" value="ArgoL2"/>
</dbReference>
<feature type="compositionally biased region" description="Polar residues" evidence="1">
    <location>
        <begin position="1"/>
        <end position="16"/>
    </location>
</feature>
<keyword evidence="4" id="KW-1185">Reference proteome</keyword>
<dbReference type="InterPro" id="IPR045246">
    <property type="entry name" value="Piwi_ago-like"/>
</dbReference>
<accession>A0A915IL06</accession>
<feature type="domain" description="PAZ" evidence="2">
    <location>
        <begin position="297"/>
        <end position="420"/>
    </location>
</feature>
<feature type="domain" description="Piwi" evidence="3">
    <location>
        <begin position="594"/>
        <end position="895"/>
    </location>
</feature>
<dbReference type="InterPro" id="IPR036397">
    <property type="entry name" value="RNaseH_sf"/>
</dbReference>
<organism evidence="4 5">
    <name type="scientific">Romanomermis culicivorax</name>
    <name type="common">Nematode worm</name>
    <dbReference type="NCBI Taxonomy" id="13658"/>
    <lineage>
        <taxon>Eukaryota</taxon>
        <taxon>Metazoa</taxon>
        <taxon>Ecdysozoa</taxon>
        <taxon>Nematoda</taxon>
        <taxon>Enoplea</taxon>
        <taxon>Dorylaimia</taxon>
        <taxon>Mermithida</taxon>
        <taxon>Mermithoidea</taxon>
        <taxon>Mermithidae</taxon>
        <taxon>Romanomermis</taxon>
    </lineage>
</organism>
<dbReference type="InterPro" id="IPR003165">
    <property type="entry name" value="Piwi"/>
</dbReference>
<dbReference type="InterPro" id="IPR032474">
    <property type="entry name" value="Argonaute_N"/>
</dbReference>
<dbReference type="CDD" id="cd02846">
    <property type="entry name" value="PAZ_argonaute_like"/>
    <property type="match status" value="1"/>
</dbReference>
<dbReference type="AlphaFoldDB" id="A0A915IL06"/>
<dbReference type="CDD" id="cd04657">
    <property type="entry name" value="Piwi_ago-like"/>
    <property type="match status" value="1"/>
</dbReference>
<dbReference type="Pfam" id="PF02170">
    <property type="entry name" value="PAZ"/>
    <property type="match status" value="1"/>
</dbReference>
<dbReference type="Pfam" id="PF16486">
    <property type="entry name" value="ArgoN"/>
    <property type="match status" value="1"/>
</dbReference>
<dbReference type="Gene3D" id="2.170.260.10">
    <property type="entry name" value="paz domain"/>
    <property type="match status" value="1"/>
</dbReference>
<dbReference type="OMA" id="MIHGIMS"/>
<dbReference type="InterPro" id="IPR014811">
    <property type="entry name" value="ArgoL1"/>
</dbReference>
<evidence type="ECO:0000259" key="2">
    <source>
        <dbReference type="PROSITE" id="PS50821"/>
    </source>
</evidence>
<evidence type="ECO:0000313" key="4">
    <source>
        <dbReference type="Proteomes" id="UP000887565"/>
    </source>
</evidence>
<dbReference type="PANTHER" id="PTHR22891">
    <property type="entry name" value="EUKARYOTIC TRANSLATION INITIATION FACTOR 2C"/>
    <property type="match status" value="1"/>
</dbReference>
<dbReference type="SMART" id="SM01163">
    <property type="entry name" value="DUF1785"/>
    <property type="match status" value="1"/>
</dbReference>
<evidence type="ECO:0000256" key="1">
    <source>
        <dbReference type="SAM" id="MobiDB-lite"/>
    </source>
</evidence>
<dbReference type="SUPFAM" id="SSF53098">
    <property type="entry name" value="Ribonuclease H-like"/>
    <property type="match status" value="1"/>
</dbReference>
<dbReference type="PROSITE" id="PS50821">
    <property type="entry name" value="PAZ"/>
    <property type="match status" value="1"/>
</dbReference>
<feature type="compositionally biased region" description="Low complexity" evidence="1">
    <location>
        <begin position="35"/>
        <end position="47"/>
    </location>
</feature>
<dbReference type="InterPro" id="IPR003100">
    <property type="entry name" value="PAZ_dom"/>
</dbReference>
<dbReference type="PROSITE" id="PS50822">
    <property type="entry name" value="PIWI"/>
    <property type="match status" value="1"/>
</dbReference>
<dbReference type="Pfam" id="PF16488">
    <property type="entry name" value="ArgoL2"/>
    <property type="match status" value="1"/>
</dbReference>
<evidence type="ECO:0000259" key="3">
    <source>
        <dbReference type="PROSITE" id="PS50822"/>
    </source>
</evidence>
<dbReference type="Proteomes" id="UP000887565">
    <property type="component" value="Unplaced"/>
</dbReference>
<dbReference type="SUPFAM" id="SSF101690">
    <property type="entry name" value="PAZ domain"/>
    <property type="match status" value="1"/>
</dbReference>
<dbReference type="InterPro" id="IPR036085">
    <property type="entry name" value="PAZ_dom_sf"/>
</dbReference>
<feature type="region of interest" description="Disordered" evidence="1">
    <location>
        <begin position="1"/>
        <end position="61"/>
    </location>
</feature>
<dbReference type="GO" id="GO:0003723">
    <property type="term" value="F:RNA binding"/>
    <property type="evidence" value="ECO:0007669"/>
    <property type="project" value="InterPro"/>
</dbReference>
<dbReference type="Pfam" id="PF08699">
    <property type="entry name" value="ArgoL1"/>
    <property type="match status" value="1"/>
</dbReference>
<reference evidence="5" key="1">
    <citation type="submission" date="2022-11" db="UniProtKB">
        <authorList>
            <consortium name="WormBaseParasite"/>
        </authorList>
    </citation>
    <scope>IDENTIFICATION</scope>
</reference>
<proteinExistence type="predicted"/>
<dbReference type="Pfam" id="PF02171">
    <property type="entry name" value="Piwi"/>
    <property type="match status" value="1"/>
</dbReference>
<dbReference type="SMART" id="SM00950">
    <property type="entry name" value="Piwi"/>
    <property type="match status" value="1"/>
</dbReference>
<sequence>EPSKPTSSLRGVNGQPTGFRARGRGRDPNFRAVQNKSPSDFSSSNGSPKDRSSPIGGSPDRVTKELETFKNQVELAKRPGFGSIGRHYSMFANHFEVKLCNMMTVSQYYVDITHPRLKLTRDENRKLFWTCVTRNRQTFPNPYSLAYDGVRSMFSLHQLQLPTGNGTHRFELNVMIARDDKEFPCSVLFQYVGPVSIDVKNRPMNDRCMAPVQVLDIILRQARQCEFVSYSSDFYSFGSSIYMIPVPHGIDLSCGREIWYGLYTSVHVAQNNNLLVNADVVHTAFYKQFLRQNVEYDVIQFLIDVLNSTYRDGKGPYRREQLNEKTDLTAQESQLFEKEIRGINIRITHRPNMMRVYKVIKVPGRSCDTKFILKDNVEMTVAEYFATHYKALRYPRLPCLHVGSKCRQVYIPAEHCVFSGAQKVMRKLNESQTTTMIRTAATDAPTRMNKIAEMMRIAKFNQDPFLAAFGLQIDNRMAKLDGRVLPPPRIEYASKQGRASVVQPVDGVWRCDNERFFLGGSARAIGVISFLNNGKERMAEQYVMNQLQCLQKMGTEVPRMPDRVEFSEMRIESVERVFRRLIQAVSNQGKSCDLVLVLIPQKNSQFYCEIKRVGEIVLGTMTQCVLERTMNKNAFVNIAQKINMKLGGINSKLVADEVAKKYLIDVPTLIMGVDVTHPSPTDTRSPSIASIVTNTDLSPMRYAASVKIQKHRREAIVYLVDVVRDRLVSFFTESKVKPERILVYRDGVAEGQFQEVLREELRGIREACLTLSQEYRPKVTFIVVQKRHHTRLFPVNSKDSSGKSRNVPPGSVVDHSVTTANGFDFFLCSHFGIQGTSRPTRYHVIYDENNFTADEIQMVTYYLCHMYGRCPRSVSIPAPVYYADLACTRARCHLLGMTGEMGSDVASSVSGGDSKSNVAEDDLIRGATVAESLRNRMYFM</sequence>
<dbReference type="WBParaSite" id="nRc.2.0.1.t14862-RA">
    <property type="protein sequence ID" value="nRc.2.0.1.t14862-RA"/>
    <property type="gene ID" value="nRc.2.0.1.g14862"/>
</dbReference>
<dbReference type="Gene3D" id="3.30.420.10">
    <property type="entry name" value="Ribonuclease H-like superfamily/Ribonuclease H"/>
    <property type="match status" value="1"/>
</dbReference>
<name>A0A915IL06_ROMCU</name>
<dbReference type="Gene3D" id="3.40.50.2300">
    <property type="match status" value="1"/>
</dbReference>
<evidence type="ECO:0000313" key="5">
    <source>
        <dbReference type="WBParaSite" id="nRc.2.0.1.t14862-RA"/>
    </source>
</evidence>
<dbReference type="InterPro" id="IPR012337">
    <property type="entry name" value="RNaseH-like_sf"/>
</dbReference>